<name>A0A4Z1C4A8_9GAMM</name>
<gene>
    <name evidence="1" type="ORF">E5Q11_17485</name>
</gene>
<dbReference type="EMBL" id="SRPF01000047">
    <property type="protein sequence ID" value="TGN37649.1"/>
    <property type="molecule type" value="Genomic_DNA"/>
</dbReference>
<dbReference type="Proteomes" id="UP000298325">
    <property type="component" value="Unassembled WGS sequence"/>
</dbReference>
<feature type="non-terminal residue" evidence="1">
    <location>
        <position position="1"/>
    </location>
</feature>
<organism evidence="1 2">
    <name type="scientific">Marinobacter confluentis</name>
    <dbReference type="NCBI Taxonomy" id="1697557"/>
    <lineage>
        <taxon>Bacteria</taxon>
        <taxon>Pseudomonadati</taxon>
        <taxon>Pseudomonadota</taxon>
        <taxon>Gammaproteobacteria</taxon>
        <taxon>Pseudomonadales</taxon>
        <taxon>Marinobacteraceae</taxon>
        <taxon>Marinobacter</taxon>
    </lineage>
</organism>
<keyword evidence="2" id="KW-1185">Reference proteome</keyword>
<sequence>GLSEGTWYFSVQAEDDNGLMSPPSDLVSKTFQR</sequence>
<reference evidence="1 2" key="1">
    <citation type="submission" date="2019-04" db="EMBL/GenBank/DDBJ databases">
        <authorList>
            <person name="Park S."/>
            <person name="Yoon J.-H."/>
        </authorList>
    </citation>
    <scope>NUCLEOTIDE SEQUENCE [LARGE SCALE GENOMIC DNA]</scope>
    <source>
        <strain evidence="1 2">HJM-18</strain>
    </source>
</reference>
<dbReference type="AlphaFoldDB" id="A0A4Z1C4A8"/>
<accession>A0A4Z1C4A8</accession>
<evidence type="ECO:0000313" key="1">
    <source>
        <dbReference type="EMBL" id="TGN37649.1"/>
    </source>
</evidence>
<comment type="caution">
    <text evidence="1">The sequence shown here is derived from an EMBL/GenBank/DDBJ whole genome shotgun (WGS) entry which is preliminary data.</text>
</comment>
<protein>
    <submittedName>
        <fullName evidence="1">Fibronectin type III domain-containing protein</fullName>
    </submittedName>
</protein>
<evidence type="ECO:0000313" key="2">
    <source>
        <dbReference type="Proteomes" id="UP000298325"/>
    </source>
</evidence>
<proteinExistence type="predicted"/>